<accession>A0ABR3Q6R4</accession>
<dbReference type="Proteomes" id="UP001565368">
    <property type="component" value="Unassembled WGS sequence"/>
</dbReference>
<dbReference type="RefSeq" id="XP_069210374.1">
    <property type="nucleotide sequence ID" value="XM_069352956.1"/>
</dbReference>
<dbReference type="GeneID" id="95985484"/>
<dbReference type="EMBL" id="JBBXJM010000003">
    <property type="protein sequence ID" value="KAL1410430.1"/>
    <property type="molecule type" value="Genomic_DNA"/>
</dbReference>
<organism evidence="2 3">
    <name type="scientific">Vanrija albida</name>
    <dbReference type="NCBI Taxonomy" id="181172"/>
    <lineage>
        <taxon>Eukaryota</taxon>
        <taxon>Fungi</taxon>
        <taxon>Dikarya</taxon>
        <taxon>Basidiomycota</taxon>
        <taxon>Agaricomycotina</taxon>
        <taxon>Tremellomycetes</taxon>
        <taxon>Trichosporonales</taxon>
        <taxon>Trichosporonaceae</taxon>
        <taxon>Vanrija</taxon>
    </lineage>
</organism>
<feature type="region of interest" description="Disordered" evidence="1">
    <location>
        <begin position="1"/>
        <end position="23"/>
    </location>
</feature>
<evidence type="ECO:0000256" key="1">
    <source>
        <dbReference type="SAM" id="MobiDB-lite"/>
    </source>
</evidence>
<protein>
    <submittedName>
        <fullName evidence="2">Uncharacterized protein</fullName>
    </submittedName>
</protein>
<gene>
    <name evidence="2" type="ORF">Q8F55_004441</name>
</gene>
<reference evidence="2 3" key="1">
    <citation type="submission" date="2023-08" db="EMBL/GenBank/DDBJ databases">
        <title>Annotated Genome Sequence of Vanrija albida AlHP1.</title>
        <authorList>
            <person name="Herzog R."/>
        </authorList>
    </citation>
    <scope>NUCLEOTIDE SEQUENCE [LARGE SCALE GENOMIC DNA]</scope>
    <source>
        <strain evidence="2 3">AlHP1</strain>
    </source>
</reference>
<evidence type="ECO:0000313" key="2">
    <source>
        <dbReference type="EMBL" id="KAL1410430.1"/>
    </source>
</evidence>
<sequence>MGYSWGEELSAETSNECGAPGEFVEPDGLKPGEKYPKPCFQNVFKPKINRVHFKIYERDYCSVDSEWVYLRDGYAEVPILNHVATLNKGKKVPDGSWDCTRECQELAVDLSLMCTAKGSS</sequence>
<name>A0ABR3Q6R4_9TREE</name>
<proteinExistence type="predicted"/>
<keyword evidence="3" id="KW-1185">Reference proteome</keyword>
<evidence type="ECO:0000313" key="3">
    <source>
        <dbReference type="Proteomes" id="UP001565368"/>
    </source>
</evidence>
<comment type="caution">
    <text evidence="2">The sequence shown here is derived from an EMBL/GenBank/DDBJ whole genome shotgun (WGS) entry which is preliminary data.</text>
</comment>